<dbReference type="HAMAP" id="MF_00057">
    <property type="entry name" value="KdsB"/>
    <property type="match status" value="1"/>
</dbReference>
<dbReference type="NCBIfam" id="NF003952">
    <property type="entry name" value="PRK05450.1-5"/>
    <property type="match status" value="1"/>
</dbReference>
<name>A0A0K6H2D3_9NEIS</name>
<dbReference type="PANTHER" id="PTHR42866:SF2">
    <property type="entry name" value="3-DEOXY-MANNO-OCTULOSONATE CYTIDYLYLTRANSFERASE, MITOCHONDRIAL"/>
    <property type="match status" value="1"/>
</dbReference>
<evidence type="ECO:0000256" key="1">
    <source>
        <dbReference type="ARBA" id="ARBA00004370"/>
    </source>
</evidence>
<dbReference type="SUPFAM" id="SSF53448">
    <property type="entry name" value="Nucleotide-diphospho-sugar transferases"/>
    <property type="match status" value="1"/>
</dbReference>
<dbReference type="InterPro" id="IPR004528">
    <property type="entry name" value="KdsB"/>
</dbReference>
<comment type="subcellular location">
    <subcellularLocation>
        <location evidence="5">Cytoplasm</location>
    </subcellularLocation>
    <subcellularLocation>
        <location evidence="1">Membrane</location>
    </subcellularLocation>
</comment>
<dbReference type="CDD" id="cd02517">
    <property type="entry name" value="CMP-KDO-Synthetase"/>
    <property type="match status" value="1"/>
</dbReference>
<dbReference type="EMBL" id="CYHA01000005">
    <property type="protein sequence ID" value="CUA85055.1"/>
    <property type="molecule type" value="Genomic_DNA"/>
</dbReference>
<dbReference type="UniPathway" id="UPA00358">
    <property type="reaction ID" value="UER00476"/>
</dbReference>
<sequence length="255" mass="26657">MTGFVVVIPARLASSRLPNKPLADIGGLPMVVRVARQAARSRAARVVVATDHVSIADACAEHGVEALMTRIDHASGTDRLAEVAALLGLKAGTVVVNVQGDEPLIDPAAIDRLASHAAASAAPVSTLAHPIKDTTDFFNPNVVKVVTDAAGRALYFSRAPIPFARDAFAHQTDALPAGLPALRHIGLYAYKAGFLATYTTLTPAPLETFEALEQLRVLWHGHGIDVVVLDEAPPAGVDTLADLERVRALVAAGAP</sequence>
<evidence type="ECO:0000256" key="3">
    <source>
        <dbReference type="ARBA" id="ARBA00022695"/>
    </source>
</evidence>
<keyword evidence="7" id="KW-1185">Reference proteome</keyword>
<accession>A0A0K6H2D3</accession>
<dbReference type="GO" id="GO:0009103">
    <property type="term" value="P:lipopolysaccharide biosynthetic process"/>
    <property type="evidence" value="ECO:0007669"/>
    <property type="project" value="UniProtKB-UniRule"/>
</dbReference>
<dbReference type="GO" id="GO:0008690">
    <property type="term" value="F:3-deoxy-manno-octulosonate cytidylyltransferase activity"/>
    <property type="evidence" value="ECO:0007669"/>
    <property type="project" value="UniProtKB-UniRule"/>
</dbReference>
<dbReference type="AlphaFoldDB" id="A0A0K6H2D3"/>
<comment type="pathway">
    <text evidence="5">Nucleotide-sugar biosynthesis; CMP-3-deoxy-D-manno-octulosonate biosynthesis; CMP-3-deoxy-D-manno-octulosonate from 3-deoxy-D-manno-octulosonate and CTP: step 1/1.</text>
</comment>
<dbReference type="Pfam" id="PF02348">
    <property type="entry name" value="CTP_transf_3"/>
    <property type="match status" value="1"/>
</dbReference>
<dbReference type="Proteomes" id="UP000243535">
    <property type="component" value="Unassembled WGS sequence"/>
</dbReference>
<dbReference type="STRING" id="375574.GCA_001418035_02037"/>
<comment type="similarity">
    <text evidence="5">Belongs to the KdsB family.</text>
</comment>
<dbReference type="GO" id="GO:0033468">
    <property type="term" value="P:CMP-keto-3-deoxy-D-manno-octulosonic acid biosynthetic process"/>
    <property type="evidence" value="ECO:0007669"/>
    <property type="project" value="UniProtKB-UniRule"/>
</dbReference>
<dbReference type="InterPro" id="IPR029044">
    <property type="entry name" value="Nucleotide-diphossugar_trans"/>
</dbReference>
<dbReference type="InterPro" id="IPR003329">
    <property type="entry name" value="Cytidylyl_trans"/>
</dbReference>
<dbReference type="NCBIfam" id="NF009905">
    <property type="entry name" value="PRK13368.1"/>
    <property type="match status" value="1"/>
</dbReference>
<keyword evidence="2 5" id="KW-0808">Transferase</keyword>
<evidence type="ECO:0000313" key="7">
    <source>
        <dbReference type="Proteomes" id="UP000243535"/>
    </source>
</evidence>
<dbReference type="OrthoDB" id="9815559at2"/>
<keyword evidence="5" id="KW-0963">Cytoplasm</keyword>
<dbReference type="GO" id="GO:0005829">
    <property type="term" value="C:cytosol"/>
    <property type="evidence" value="ECO:0007669"/>
    <property type="project" value="TreeGrafter"/>
</dbReference>
<dbReference type="Gene3D" id="3.90.550.10">
    <property type="entry name" value="Spore Coat Polysaccharide Biosynthesis Protein SpsA, Chain A"/>
    <property type="match status" value="1"/>
</dbReference>
<evidence type="ECO:0000256" key="4">
    <source>
        <dbReference type="ARBA" id="ARBA00022985"/>
    </source>
</evidence>
<evidence type="ECO:0000256" key="2">
    <source>
        <dbReference type="ARBA" id="ARBA00022679"/>
    </source>
</evidence>
<dbReference type="NCBIfam" id="TIGR00466">
    <property type="entry name" value="kdsB"/>
    <property type="match status" value="1"/>
</dbReference>
<comment type="function">
    <text evidence="5">Activates KDO (a required 8-carbon sugar) for incorporation into bacterial lipopolysaccharide in Gram-negative bacteria.</text>
</comment>
<keyword evidence="3 5" id="KW-0548">Nucleotidyltransferase</keyword>
<keyword evidence="4 5" id="KW-0448">Lipopolysaccharide biosynthesis</keyword>
<dbReference type="FunFam" id="3.90.550.10:FF:000011">
    <property type="entry name" value="3-deoxy-manno-octulosonate cytidylyltransferase"/>
    <property type="match status" value="1"/>
</dbReference>
<evidence type="ECO:0000313" key="6">
    <source>
        <dbReference type="EMBL" id="CUA85055.1"/>
    </source>
</evidence>
<organism evidence="6 7">
    <name type="scientific">Gulbenkiania indica</name>
    <dbReference type="NCBI Taxonomy" id="375574"/>
    <lineage>
        <taxon>Bacteria</taxon>
        <taxon>Pseudomonadati</taxon>
        <taxon>Pseudomonadota</taxon>
        <taxon>Betaproteobacteria</taxon>
        <taxon>Neisseriales</taxon>
        <taxon>Chromobacteriaceae</taxon>
        <taxon>Gulbenkiania</taxon>
    </lineage>
</organism>
<reference evidence="7" key="1">
    <citation type="submission" date="2015-08" db="EMBL/GenBank/DDBJ databases">
        <authorList>
            <person name="Varghese N."/>
        </authorList>
    </citation>
    <scope>NUCLEOTIDE SEQUENCE [LARGE SCALE GENOMIC DNA]</scope>
    <source>
        <strain evidence="7">DSM 17901</strain>
    </source>
</reference>
<dbReference type="EC" id="2.7.7.38" evidence="5"/>
<gene>
    <name evidence="5" type="primary">kdsB</name>
    <name evidence="6" type="ORF">Ga0061063_2252</name>
</gene>
<proteinExistence type="inferred from homology"/>
<dbReference type="PANTHER" id="PTHR42866">
    <property type="entry name" value="3-DEOXY-MANNO-OCTULOSONATE CYTIDYLYLTRANSFERASE"/>
    <property type="match status" value="1"/>
</dbReference>
<comment type="catalytic activity">
    <reaction evidence="5">
        <text>3-deoxy-alpha-D-manno-oct-2-ulosonate + CTP = CMP-3-deoxy-beta-D-manno-octulosonate + diphosphate</text>
        <dbReference type="Rhea" id="RHEA:23448"/>
        <dbReference type="ChEBI" id="CHEBI:33019"/>
        <dbReference type="ChEBI" id="CHEBI:37563"/>
        <dbReference type="ChEBI" id="CHEBI:85986"/>
        <dbReference type="ChEBI" id="CHEBI:85987"/>
        <dbReference type="EC" id="2.7.7.38"/>
    </reaction>
</comment>
<protein>
    <recommendedName>
        <fullName evidence="5">3-deoxy-manno-octulosonate cytidylyltransferase</fullName>
        <ecNumber evidence="5">2.7.7.38</ecNumber>
    </recommendedName>
    <alternativeName>
        <fullName evidence="5">CMP-2-keto-3-deoxyoctulosonic acid synthase</fullName>
        <shortName evidence="5">CKS</shortName>
        <shortName evidence="5">CMP-KDO synthase</shortName>
    </alternativeName>
</protein>
<dbReference type="RefSeq" id="WP_055434190.1">
    <property type="nucleotide sequence ID" value="NZ_CYHA01000005.1"/>
</dbReference>
<evidence type="ECO:0000256" key="5">
    <source>
        <dbReference type="HAMAP-Rule" id="MF_00057"/>
    </source>
</evidence>
<dbReference type="GO" id="GO:0016020">
    <property type="term" value="C:membrane"/>
    <property type="evidence" value="ECO:0007669"/>
    <property type="project" value="UniProtKB-SubCell"/>
</dbReference>